<dbReference type="Proteomes" id="UP000827549">
    <property type="component" value="Chromosome 2"/>
</dbReference>
<name>A0AAF0Y330_9TREE</name>
<proteinExistence type="predicted"/>
<dbReference type="EMBL" id="CP086715">
    <property type="protein sequence ID" value="WOO78497.1"/>
    <property type="molecule type" value="Genomic_DNA"/>
</dbReference>
<reference evidence="2" key="1">
    <citation type="submission" date="2023-10" db="EMBL/GenBank/DDBJ databases">
        <authorList>
            <person name="Noh H."/>
        </authorList>
    </citation>
    <scope>NUCLEOTIDE SEQUENCE</scope>
    <source>
        <strain evidence="2">DUCC4014</strain>
    </source>
</reference>
<feature type="region of interest" description="Disordered" evidence="1">
    <location>
        <begin position="125"/>
        <end position="151"/>
    </location>
</feature>
<protein>
    <recommendedName>
        <fullName evidence="4">DUF3669 domain-containing protein</fullName>
    </recommendedName>
</protein>
<keyword evidence="3" id="KW-1185">Reference proteome</keyword>
<dbReference type="AlphaFoldDB" id="A0AAF0Y330"/>
<dbReference type="GeneID" id="87805295"/>
<evidence type="ECO:0000313" key="3">
    <source>
        <dbReference type="Proteomes" id="UP000827549"/>
    </source>
</evidence>
<evidence type="ECO:0008006" key="4">
    <source>
        <dbReference type="Google" id="ProtNLM"/>
    </source>
</evidence>
<gene>
    <name evidence="2" type="ORF">LOC62_02G002044</name>
</gene>
<organism evidence="2 3">
    <name type="scientific">Vanrija pseudolonga</name>
    <dbReference type="NCBI Taxonomy" id="143232"/>
    <lineage>
        <taxon>Eukaryota</taxon>
        <taxon>Fungi</taxon>
        <taxon>Dikarya</taxon>
        <taxon>Basidiomycota</taxon>
        <taxon>Agaricomycotina</taxon>
        <taxon>Tremellomycetes</taxon>
        <taxon>Trichosporonales</taxon>
        <taxon>Trichosporonaceae</taxon>
        <taxon>Vanrija</taxon>
    </lineage>
</organism>
<dbReference type="RefSeq" id="XP_062624529.1">
    <property type="nucleotide sequence ID" value="XM_062768545.1"/>
</dbReference>
<accession>A0AAF0Y330</accession>
<dbReference type="PANTHER" id="PTHR40780">
    <property type="entry name" value="DUF3669 DOMAIN-CONTAINING PROTEIN"/>
    <property type="match status" value="1"/>
</dbReference>
<evidence type="ECO:0000256" key="1">
    <source>
        <dbReference type="SAM" id="MobiDB-lite"/>
    </source>
</evidence>
<sequence length="405" mass="44768">MDEQSKADDLPTTLEDALERLRLANKRTDDLRAHLYEERVPSLILLGEGSFGQIFYVLTQSVVFKACFTSDDEAATQLKHEFRLCAAMNAAASGHQGGGSRASSFVVPRPWTLWKPATSELVDLEWSPPLAPPSETRRPPRSSSPGDATPSVWDSFSTPTFVLDVVPALALPYADTFLSLFVAPELHSQCGVRLLRLYLGRDDFPAVTATLQPGLRSDFPLDIRRYDRFRQAMAPSRLPEAEAIATGMGAALLAKMHWCAGINGRDVELVLGGYGVGSVQCYAFDFNQCQRWLIPNALGVLLDDDLDRNITEGTYFDPDGDLVPGAKRLAMLISGQELYYPRPHQPLYAAFKTGYLATVASILEGRGPSQSWHTRISRASEAFCAEFERLNAEKQGRRGRIGRRV</sequence>
<dbReference type="PANTHER" id="PTHR40780:SF2">
    <property type="entry name" value="DUF3669 DOMAIN-CONTAINING PROTEIN"/>
    <property type="match status" value="1"/>
</dbReference>
<evidence type="ECO:0000313" key="2">
    <source>
        <dbReference type="EMBL" id="WOO78497.1"/>
    </source>
</evidence>